<evidence type="ECO:0000313" key="3">
    <source>
        <dbReference type="Proteomes" id="UP000007174"/>
    </source>
</evidence>
<protein>
    <submittedName>
        <fullName evidence="2">Uncharacterized protein</fullName>
    </submittedName>
</protein>
<dbReference type="Proteomes" id="UP000007174">
    <property type="component" value="Unassembled WGS sequence"/>
</dbReference>
<dbReference type="HOGENOM" id="CLU_2775804_0_0_1"/>
<evidence type="ECO:0000313" key="2">
    <source>
        <dbReference type="EMBL" id="CCF40425.1"/>
    </source>
</evidence>
<dbReference type="AlphaFoldDB" id="H1VJM2"/>
<proteinExistence type="predicted"/>
<feature type="region of interest" description="Disordered" evidence="1">
    <location>
        <begin position="1"/>
        <end position="69"/>
    </location>
</feature>
<name>H1VJM2_COLHI</name>
<accession>H1VJM2</accession>
<dbReference type="EMBL" id="CACQ02004077">
    <property type="protein sequence ID" value="CCF40425.1"/>
    <property type="molecule type" value="Genomic_DNA"/>
</dbReference>
<evidence type="ECO:0000256" key="1">
    <source>
        <dbReference type="SAM" id="MobiDB-lite"/>
    </source>
</evidence>
<reference evidence="3" key="1">
    <citation type="journal article" date="2012" name="Nat. Genet.">
        <title>Lifestyle transitions in plant pathogenic Colletotrichum fungi deciphered by genome and transcriptome analyses.</title>
        <authorList>
            <person name="O'Connell R.J."/>
            <person name="Thon M.R."/>
            <person name="Hacquard S."/>
            <person name="Amyotte S.G."/>
            <person name="Kleemann J."/>
            <person name="Torres M.F."/>
            <person name="Damm U."/>
            <person name="Buiate E.A."/>
            <person name="Epstein L."/>
            <person name="Alkan N."/>
            <person name="Altmueller J."/>
            <person name="Alvarado-Balderrama L."/>
            <person name="Bauser C.A."/>
            <person name="Becker C."/>
            <person name="Birren B.W."/>
            <person name="Chen Z."/>
            <person name="Choi J."/>
            <person name="Crouch J.A."/>
            <person name="Duvick J.P."/>
            <person name="Farman M.A."/>
            <person name="Gan P."/>
            <person name="Heiman D."/>
            <person name="Henrissat B."/>
            <person name="Howard R.J."/>
            <person name="Kabbage M."/>
            <person name="Koch C."/>
            <person name="Kracher B."/>
            <person name="Kubo Y."/>
            <person name="Law A.D."/>
            <person name="Lebrun M.-H."/>
            <person name="Lee Y.-H."/>
            <person name="Miyara I."/>
            <person name="Moore N."/>
            <person name="Neumann U."/>
            <person name="Nordstroem K."/>
            <person name="Panaccione D.G."/>
            <person name="Panstruga R."/>
            <person name="Place M."/>
            <person name="Proctor R.H."/>
            <person name="Prusky D."/>
            <person name="Rech G."/>
            <person name="Reinhardt R."/>
            <person name="Rollins J.A."/>
            <person name="Rounsley S."/>
            <person name="Schardl C.L."/>
            <person name="Schwartz D.C."/>
            <person name="Shenoy N."/>
            <person name="Shirasu K."/>
            <person name="Sikhakolli U.R."/>
            <person name="Stueber K."/>
            <person name="Sukno S.A."/>
            <person name="Sweigard J.A."/>
            <person name="Takano Y."/>
            <person name="Takahara H."/>
            <person name="Trail F."/>
            <person name="van der Does H.C."/>
            <person name="Voll L.M."/>
            <person name="Will I."/>
            <person name="Young S."/>
            <person name="Zeng Q."/>
            <person name="Zhang J."/>
            <person name="Zhou S."/>
            <person name="Dickman M.B."/>
            <person name="Schulze-Lefert P."/>
            <person name="Ver Loren van Themaat E."/>
            <person name="Ma L.-J."/>
            <person name="Vaillancourt L.J."/>
        </authorList>
    </citation>
    <scope>NUCLEOTIDE SEQUENCE [LARGE SCALE GENOMIC DNA]</scope>
    <source>
        <strain evidence="3">IMI 349063</strain>
    </source>
</reference>
<gene>
    <name evidence="2" type="ORF">CH063_10993</name>
</gene>
<feature type="compositionally biased region" description="Gly residues" evidence="1">
    <location>
        <begin position="1"/>
        <end position="10"/>
    </location>
</feature>
<sequence>MFQGQGGGQHGQALGSSHGRQTMVRQKLLRSDDRKLQSLSTHSGRHVEREGGKPPPNNGKVDLASYNKL</sequence>
<organism evidence="2 3">
    <name type="scientific">Colletotrichum higginsianum (strain IMI 349063)</name>
    <name type="common">Crucifer anthracnose fungus</name>
    <dbReference type="NCBI Taxonomy" id="759273"/>
    <lineage>
        <taxon>Eukaryota</taxon>
        <taxon>Fungi</taxon>
        <taxon>Dikarya</taxon>
        <taxon>Ascomycota</taxon>
        <taxon>Pezizomycotina</taxon>
        <taxon>Sordariomycetes</taxon>
        <taxon>Hypocreomycetidae</taxon>
        <taxon>Glomerellales</taxon>
        <taxon>Glomerellaceae</taxon>
        <taxon>Colletotrichum</taxon>
        <taxon>Colletotrichum destructivum species complex</taxon>
    </lineage>
</organism>